<dbReference type="AlphaFoldDB" id="A0A015LI26"/>
<dbReference type="Proteomes" id="UP000022910">
    <property type="component" value="Unassembled WGS sequence"/>
</dbReference>
<dbReference type="HOGENOM" id="CLU_2110219_0_0_1"/>
<sequence>MDSNHKKQILTKLNQASSSTGSSAPPTNYNPIPDVFIHKKYYDIIPKDLIYVNDCYMVSGFREWFTYIYNIDEFYYPPESRTPRYNAKGKYVARTPVYRSGVVENYVPLHIVEKS</sequence>
<comment type="caution">
    <text evidence="1">The sequence shown here is derived from an EMBL/GenBank/DDBJ whole genome shotgun (WGS) entry which is preliminary data.</text>
</comment>
<evidence type="ECO:0000313" key="1">
    <source>
        <dbReference type="EMBL" id="EXX72306.1"/>
    </source>
</evidence>
<evidence type="ECO:0000313" key="2">
    <source>
        <dbReference type="Proteomes" id="UP000022910"/>
    </source>
</evidence>
<reference evidence="1 2" key="1">
    <citation type="submission" date="2014-02" db="EMBL/GenBank/DDBJ databases">
        <title>Single nucleus genome sequencing reveals high similarity among nuclei of an endomycorrhizal fungus.</title>
        <authorList>
            <person name="Lin K."/>
            <person name="Geurts R."/>
            <person name="Zhang Z."/>
            <person name="Limpens E."/>
            <person name="Saunders D.G."/>
            <person name="Mu D."/>
            <person name="Pang E."/>
            <person name="Cao H."/>
            <person name="Cha H."/>
            <person name="Lin T."/>
            <person name="Zhou Q."/>
            <person name="Shang Y."/>
            <person name="Li Y."/>
            <person name="Ivanov S."/>
            <person name="Sharma T."/>
            <person name="Velzen R.V."/>
            <person name="Ruijter N.D."/>
            <person name="Aanen D.K."/>
            <person name="Win J."/>
            <person name="Kamoun S."/>
            <person name="Bisseling T."/>
            <person name="Huang S."/>
        </authorList>
    </citation>
    <scope>NUCLEOTIDE SEQUENCE [LARGE SCALE GENOMIC DNA]</scope>
    <source>
        <strain evidence="2">DAOM197198w</strain>
    </source>
</reference>
<name>A0A015LI26_RHIIW</name>
<proteinExistence type="predicted"/>
<gene>
    <name evidence="1" type="ORF">RirG_070530</name>
</gene>
<dbReference type="EMBL" id="JEMT01015617">
    <property type="protein sequence ID" value="EXX72306.1"/>
    <property type="molecule type" value="Genomic_DNA"/>
</dbReference>
<protein>
    <submittedName>
        <fullName evidence="1">Uncharacterized protein</fullName>
    </submittedName>
</protein>
<keyword evidence="2" id="KW-1185">Reference proteome</keyword>
<accession>A0A015LI26</accession>
<organism evidence="1 2">
    <name type="scientific">Rhizophagus irregularis (strain DAOM 197198w)</name>
    <name type="common">Glomus intraradices</name>
    <dbReference type="NCBI Taxonomy" id="1432141"/>
    <lineage>
        <taxon>Eukaryota</taxon>
        <taxon>Fungi</taxon>
        <taxon>Fungi incertae sedis</taxon>
        <taxon>Mucoromycota</taxon>
        <taxon>Glomeromycotina</taxon>
        <taxon>Glomeromycetes</taxon>
        <taxon>Glomerales</taxon>
        <taxon>Glomeraceae</taxon>
        <taxon>Rhizophagus</taxon>
    </lineage>
</organism>